<dbReference type="Proteomes" id="UP001175227">
    <property type="component" value="Unassembled WGS sequence"/>
</dbReference>
<dbReference type="PROSITE" id="PS51257">
    <property type="entry name" value="PROKAR_LIPOPROTEIN"/>
    <property type="match status" value="1"/>
</dbReference>
<gene>
    <name evidence="2" type="ORF">IW261DRAFT_1614695</name>
</gene>
<proteinExistence type="predicted"/>
<name>A0AA39N6T2_9AGAR</name>
<organism evidence="2 3">
    <name type="scientific">Armillaria novae-zelandiae</name>
    <dbReference type="NCBI Taxonomy" id="153914"/>
    <lineage>
        <taxon>Eukaryota</taxon>
        <taxon>Fungi</taxon>
        <taxon>Dikarya</taxon>
        <taxon>Basidiomycota</taxon>
        <taxon>Agaricomycotina</taxon>
        <taxon>Agaricomycetes</taxon>
        <taxon>Agaricomycetidae</taxon>
        <taxon>Agaricales</taxon>
        <taxon>Marasmiineae</taxon>
        <taxon>Physalacriaceae</taxon>
        <taxon>Armillaria</taxon>
    </lineage>
</organism>
<reference evidence="2" key="1">
    <citation type="submission" date="2023-06" db="EMBL/GenBank/DDBJ databases">
        <authorList>
            <consortium name="Lawrence Berkeley National Laboratory"/>
            <person name="Ahrendt S."/>
            <person name="Sahu N."/>
            <person name="Indic B."/>
            <person name="Wong-Bajracharya J."/>
            <person name="Merenyi Z."/>
            <person name="Ke H.-M."/>
            <person name="Monk M."/>
            <person name="Kocsube S."/>
            <person name="Drula E."/>
            <person name="Lipzen A."/>
            <person name="Balint B."/>
            <person name="Henrissat B."/>
            <person name="Andreopoulos B."/>
            <person name="Martin F.M."/>
            <person name="Harder C.B."/>
            <person name="Rigling D."/>
            <person name="Ford K.L."/>
            <person name="Foster G.D."/>
            <person name="Pangilinan J."/>
            <person name="Papanicolaou A."/>
            <person name="Barry K."/>
            <person name="LaButti K."/>
            <person name="Viragh M."/>
            <person name="Koriabine M."/>
            <person name="Yan M."/>
            <person name="Riley R."/>
            <person name="Champramary S."/>
            <person name="Plett K.L."/>
            <person name="Tsai I.J."/>
            <person name="Slot J."/>
            <person name="Sipos G."/>
            <person name="Plett J."/>
            <person name="Nagy L.G."/>
            <person name="Grigoriev I.V."/>
        </authorList>
    </citation>
    <scope>NUCLEOTIDE SEQUENCE</scope>
    <source>
        <strain evidence="2">ICMP 16352</strain>
    </source>
</reference>
<sequence>MPMERPSQRYTWSSCSGCACPNHHIPIYISKDEDDDSPTDSLPNFSHLERSNDLPLPGEAGSLRSTILDSKETAAAIDQELKEMMALKKESLKDVDLLEKQTSILRQRRLALDERIRGRKALLSPVRRLPAEVLVRIFHETIEFPWKCIDATEDWRHFDLDREFDADSPWSIASVSRRWREVALSFPELWAFINIAVTEELFEEGDYGYLRFINLHLSRSGSRPLSVAIYENGDLPFDELPPNLLGSLFSFAHRIHHLHVHLSLRIISSLHRLRSSFHQLRTLLIAPVDDEIQDDELEIFDLSKELRTITTINADLSLSLVISWRSITRYECDYYPTETFGLTCPESLLQNLGDMENLTSCFWRCGPASCEDGLAGIKEPIACQKLQSLEIVSGHLSKPEAISQVIDRLHLPSLLSLRVACPVKGCESDVLFGSIIRLIGRSWCKLTTLAFSHGTVPSDDLHYIFDQTPTLEEVKLVDVGPEAITDELLATLVYRGSDTKPLLPRLRSLYLRGSFTFTMCMYASMIESRWKCTSQFSQVCRLESVTLRKDVNVQLVEKERAICLAVLAPFRSEGLELDVRLQPVFGSVDEEEGEEEDSDDDDTENSRDD</sequence>
<evidence type="ECO:0000313" key="2">
    <source>
        <dbReference type="EMBL" id="KAK0460321.1"/>
    </source>
</evidence>
<keyword evidence="3" id="KW-1185">Reference proteome</keyword>
<evidence type="ECO:0008006" key="4">
    <source>
        <dbReference type="Google" id="ProtNLM"/>
    </source>
</evidence>
<feature type="region of interest" description="Disordered" evidence="1">
    <location>
        <begin position="585"/>
        <end position="609"/>
    </location>
</feature>
<accession>A0AA39N6T2</accession>
<feature type="region of interest" description="Disordered" evidence="1">
    <location>
        <begin position="30"/>
        <end position="59"/>
    </location>
</feature>
<dbReference type="InterPro" id="IPR032675">
    <property type="entry name" value="LRR_dom_sf"/>
</dbReference>
<dbReference type="EMBL" id="JAUEPR010000179">
    <property type="protein sequence ID" value="KAK0460321.1"/>
    <property type="molecule type" value="Genomic_DNA"/>
</dbReference>
<comment type="caution">
    <text evidence="2">The sequence shown here is derived from an EMBL/GenBank/DDBJ whole genome shotgun (WGS) entry which is preliminary data.</text>
</comment>
<evidence type="ECO:0000256" key="1">
    <source>
        <dbReference type="SAM" id="MobiDB-lite"/>
    </source>
</evidence>
<feature type="compositionally biased region" description="Acidic residues" evidence="1">
    <location>
        <begin position="588"/>
        <end position="603"/>
    </location>
</feature>
<dbReference type="Gene3D" id="3.80.10.10">
    <property type="entry name" value="Ribonuclease Inhibitor"/>
    <property type="match status" value="1"/>
</dbReference>
<evidence type="ECO:0000313" key="3">
    <source>
        <dbReference type="Proteomes" id="UP001175227"/>
    </source>
</evidence>
<dbReference type="AlphaFoldDB" id="A0AA39N6T2"/>
<protein>
    <recommendedName>
        <fullName evidence="4">F-box domain-containing protein</fullName>
    </recommendedName>
</protein>